<accession>A0A7J6WE37</accession>
<gene>
    <name evidence="8" type="ORF">FRX31_014764</name>
</gene>
<dbReference type="InterPro" id="IPR023828">
    <property type="entry name" value="Peptidase_S8_Ser-AS"/>
</dbReference>
<dbReference type="InterPro" id="IPR036852">
    <property type="entry name" value="Peptidase_S8/S53_dom_sf"/>
</dbReference>
<evidence type="ECO:0000256" key="3">
    <source>
        <dbReference type="ARBA" id="ARBA00022729"/>
    </source>
</evidence>
<reference evidence="8 9" key="1">
    <citation type="submission" date="2020-06" db="EMBL/GenBank/DDBJ databases">
        <title>Transcriptomic and genomic resources for Thalictrum thalictroides and T. hernandezii: Facilitating candidate gene discovery in an emerging model plant lineage.</title>
        <authorList>
            <person name="Arias T."/>
            <person name="Riano-Pachon D.M."/>
            <person name="Di Stilio V.S."/>
        </authorList>
    </citation>
    <scope>NUCLEOTIDE SEQUENCE [LARGE SCALE GENOMIC DNA]</scope>
    <source>
        <strain evidence="9">cv. WT478/WT964</strain>
        <tissue evidence="8">Leaves</tissue>
    </source>
</reference>
<dbReference type="OrthoDB" id="206201at2759"/>
<keyword evidence="4" id="KW-0378">Hydrolase</keyword>
<dbReference type="Gene3D" id="3.50.30.30">
    <property type="match status" value="1"/>
</dbReference>
<sequence length="197" mass="20637">MEEVSRAGAIGGLFATDSAQLLFPRDFNMPFVAISPMDGETVVEYLTIASEATVDIKFQITELGTKPAPQVAAFSTRGPDKIFPWVLKPDILAPGVEILAAWMPISGSVQIGDKYLSTDYMIASGTSMATPHAVGIAALLKSANPEWSSAAIRSAMMTTADVIDNANGHIVDSATGMSGTHFGSGHVNPNKALDPGL</sequence>
<dbReference type="Proteomes" id="UP000554482">
    <property type="component" value="Unassembled WGS sequence"/>
</dbReference>
<evidence type="ECO:0000256" key="4">
    <source>
        <dbReference type="ARBA" id="ARBA00022801"/>
    </source>
</evidence>
<name>A0A7J6WE37_THATH</name>
<keyword evidence="2 8" id="KW-0645">Protease</keyword>
<dbReference type="GO" id="GO:0004252">
    <property type="term" value="F:serine-type endopeptidase activity"/>
    <property type="evidence" value="ECO:0007669"/>
    <property type="project" value="InterPro"/>
</dbReference>
<comment type="caution">
    <text evidence="8">The sequence shown here is derived from an EMBL/GenBank/DDBJ whole genome shotgun (WGS) entry which is preliminary data.</text>
</comment>
<keyword evidence="9" id="KW-1185">Reference proteome</keyword>
<dbReference type="PANTHER" id="PTHR10795">
    <property type="entry name" value="PROPROTEIN CONVERTASE SUBTILISIN/KEXIN"/>
    <property type="match status" value="1"/>
</dbReference>
<dbReference type="EMBL" id="JABWDY010017028">
    <property type="protein sequence ID" value="KAF5195649.1"/>
    <property type="molecule type" value="Genomic_DNA"/>
</dbReference>
<protein>
    <submittedName>
        <fullName evidence="8">Subtilisin-like protease</fullName>
    </submittedName>
</protein>
<evidence type="ECO:0000256" key="5">
    <source>
        <dbReference type="ARBA" id="ARBA00022825"/>
    </source>
</evidence>
<keyword evidence="3" id="KW-0732">Signal</keyword>
<feature type="non-terminal residue" evidence="8">
    <location>
        <position position="197"/>
    </location>
</feature>
<feature type="domain" description="Peptidase S8/S53" evidence="7">
    <location>
        <begin position="53"/>
        <end position="176"/>
    </location>
</feature>
<dbReference type="InterPro" id="IPR045051">
    <property type="entry name" value="SBT"/>
</dbReference>
<dbReference type="GO" id="GO:0006508">
    <property type="term" value="P:proteolysis"/>
    <property type="evidence" value="ECO:0007669"/>
    <property type="project" value="UniProtKB-KW"/>
</dbReference>
<dbReference type="PROSITE" id="PS00138">
    <property type="entry name" value="SUBTILASE_SER"/>
    <property type="match status" value="1"/>
</dbReference>
<proteinExistence type="inferred from homology"/>
<evidence type="ECO:0000259" key="7">
    <source>
        <dbReference type="Pfam" id="PF00082"/>
    </source>
</evidence>
<dbReference type="InterPro" id="IPR000209">
    <property type="entry name" value="Peptidase_S8/S53_dom"/>
</dbReference>
<dbReference type="SUPFAM" id="SSF52743">
    <property type="entry name" value="Subtilisin-like"/>
    <property type="match status" value="1"/>
</dbReference>
<dbReference type="AlphaFoldDB" id="A0A7J6WE37"/>
<organism evidence="8 9">
    <name type="scientific">Thalictrum thalictroides</name>
    <name type="common">Rue-anemone</name>
    <name type="synonym">Anemone thalictroides</name>
    <dbReference type="NCBI Taxonomy" id="46969"/>
    <lineage>
        <taxon>Eukaryota</taxon>
        <taxon>Viridiplantae</taxon>
        <taxon>Streptophyta</taxon>
        <taxon>Embryophyta</taxon>
        <taxon>Tracheophyta</taxon>
        <taxon>Spermatophyta</taxon>
        <taxon>Magnoliopsida</taxon>
        <taxon>Ranunculales</taxon>
        <taxon>Ranunculaceae</taxon>
        <taxon>Thalictroideae</taxon>
        <taxon>Thalictrum</taxon>
    </lineage>
</organism>
<comment type="similarity">
    <text evidence="1 6">Belongs to the peptidase S8 family.</text>
</comment>
<dbReference type="PROSITE" id="PS51892">
    <property type="entry name" value="SUBTILASE"/>
    <property type="match status" value="1"/>
</dbReference>
<keyword evidence="5" id="KW-0720">Serine protease</keyword>
<dbReference type="Pfam" id="PF00082">
    <property type="entry name" value="Peptidase_S8"/>
    <property type="match status" value="1"/>
</dbReference>
<evidence type="ECO:0000313" key="9">
    <source>
        <dbReference type="Proteomes" id="UP000554482"/>
    </source>
</evidence>
<evidence type="ECO:0000256" key="1">
    <source>
        <dbReference type="ARBA" id="ARBA00011073"/>
    </source>
</evidence>
<evidence type="ECO:0000313" key="8">
    <source>
        <dbReference type="EMBL" id="KAF5195649.1"/>
    </source>
</evidence>
<evidence type="ECO:0000256" key="2">
    <source>
        <dbReference type="ARBA" id="ARBA00022670"/>
    </source>
</evidence>
<evidence type="ECO:0000256" key="6">
    <source>
        <dbReference type="PROSITE-ProRule" id="PRU01240"/>
    </source>
</evidence>
<dbReference type="Gene3D" id="3.40.50.200">
    <property type="entry name" value="Peptidase S8/S53 domain"/>
    <property type="match status" value="1"/>
</dbReference>
<comment type="caution">
    <text evidence="6">Lacks conserved residue(s) required for the propagation of feature annotation.</text>
</comment>